<comment type="caution">
    <text evidence="2">The sequence shown here is derived from an EMBL/GenBank/DDBJ whole genome shotgun (WGS) entry which is preliminary data.</text>
</comment>
<proteinExistence type="predicted"/>
<reference evidence="2" key="1">
    <citation type="submission" date="2023-06" db="EMBL/GenBank/DDBJ databases">
        <authorList>
            <consortium name="Lawrence Berkeley National Laboratory"/>
            <person name="Ahrendt S."/>
            <person name="Sahu N."/>
            <person name="Indic B."/>
            <person name="Wong-Bajracharya J."/>
            <person name="Merenyi Z."/>
            <person name="Ke H.-M."/>
            <person name="Monk M."/>
            <person name="Kocsube S."/>
            <person name="Drula E."/>
            <person name="Lipzen A."/>
            <person name="Balint B."/>
            <person name="Henrissat B."/>
            <person name="Andreopoulos B."/>
            <person name="Martin F.M."/>
            <person name="Harder C.B."/>
            <person name="Rigling D."/>
            <person name="Ford K.L."/>
            <person name="Foster G.D."/>
            <person name="Pangilinan J."/>
            <person name="Papanicolaou A."/>
            <person name="Barry K."/>
            <person name="LaButti K."/>
            <person name="Viragh M."/>
            <person name="Koriabine M."/>
            <person name="Yan M."/>
            <person name="Riley R."/>
            <person name="Champramary S."/>
            <person name="Plett K.L."/>
            <person name="Tsai I.J."/>
            <person name="Slot J."/>
            <person name="Sipos G."/>
            <person name="Plett J."/>
            <person name="Nagy L.G."/>
            <person name="Grigoriev I.V."/>
        </authorList>
    </citation>
    <scope>NUCLEOTIDE SEQUENCE</scope>
    <source>
        <strain evidence="2">FPL87.14</strain>
    </source>
</reference>
<sequence>MSFVPVASPDPQKLNETRRILCEVFNVPELRSFQDEAGKNMLKGLDTIVDAPTGADIPNPKTDKIILVLSPLIGLMKDQVLVRQYAGQNKYRVVGPETAKKTQFQELVLSKKRFKRNIIGEYGGDDFRPDYTTTPRGRLPGGLPILVASATMPPDVITDLTHPPARVDRLSSTGGGTGSSLGRAPLCSE</sequence>
<dbReference type="Proteomes" id="UP001175226">
    <property type="component" value="Unassembled WGS sequence"/>
</dbReference>
<protein>
    <submittedName>
        <fullName evidence="2">Uncharacterized protein</fullName>
    </submittedName>
</protein>
<evidence type="ECO:0000313" key="2">
    <source>
        <dbReference type="EMBL" id="KAK0440512.1"/>
    </source>
</evidence>
<dbReference type="EMBL" id="JAUEPT010000033">
    <property type="protein sequence ID" value="KAK0440512.1"/>
    <property type="molecule type" value="Genomic_DNA"/>
</dbReference>
<evidence type="ECO:0000313" key="3">
    <source>
        <dbReference type="Proteomes" id="UP001175226"/>
    </source>
</evidence>
<keyword evidence="3" id="KW-1185">Reference proteome</keyword>
<evidence type="ECO:0000256" key="1">
    <source>
        <dbReference type="SAM" id="MobiDB-lite"/>
    </source>
</evidence>
<dbReference type="SUPFAM" id="SSF52540">
    <property type="entry name" value="P-loop containing nucleoside triphosphate hydrolases"/>
    <property type="match status" value="1"/>
</dbReference>
<dbReference type="InterPro" id="IPR027417">
    <property type="entry name" value="P-loop_NTPase"/>
</dbReference>
<name>A0AA39JD07_9AGAR</name>
<gene>
    <name evidence="2" type="ORF">EV421DRAFT_2020286</name>
</gene>
<dbReference type="AlphaFoldDB" id="A0AA39JD07"/>
<dbReference type="Gene3D" id="3.40.50.300">
    <property type="entry name" value="P-loop containing nucleotide triphosphate hydrolases"/>
    <property type="match status" value="1"/>
</dbReference>
<accession>A0AA39JD07</accession>
<feature type="region of interest" description="Disordered" evidence="1">
    <location>
        <begin position="157"/>
        <end position="189"/>
    </location>
</feature>
<organism evidence="2 3">
    <name type="scientific">Armillaria borealis</name>
    <dbReference type="NCBI Taxonomy" id="47425"/>
    <lineage>
        <taxon>Eukaryota</taxon>
        <taxon>Fungi</taxon>
        <taxon>Dikarya</taxon>
        <taxon>Basidiomycota</taxon>
        <taxon>Agaricomycotina</taxon>
        <taxon>Agaricomycetes</taxon>
        <taxon>Agaricomycetidae</taxon>
        <taxon>Agaricales</taxon>
        <taxon>Marasmiineae</taxon>
        <taxon>Physalacriaceae</taxon>
        <taxon>Armillaria</taxon>
    </lineage>
</organism>